<evidence type="ECO:0000256" key="7">
    <source>
        <dbReference type="ARBA" id="ARBA00022485"/>
    </source>
</evidence>
<dbReference type="InterPro" id="IPR003651">
    <property type="entry name" value="Endonuclease3_FeS-loop_motif"/>
</dbReference>
<evidence type="ECO:0000256" key="14">
    <source>
        <dbReference type="ARBA" id="ARBA00023295"/>
    </source>
</evidence>
<evidence type="ECO:0000256" key="8">
    <source>
        <dbReference type="ARBA" id="ARBA00022723"/>
    </source>
</evidence>
<dbReference type="GO" id="GO:0046872">
    <property type="term" value="F:metal ion binding"/>
    <property type="evidence" value="ECO:0007669"/>
    <property type="project" value="UniProtKB-KW"/>
</dbReference>
<organism evidence="16 17">
    <name type="scientific">Helicobacter anseris</name>
    <dbReference type="NCBI Taxonomy" id="375926"/>
    <lineage>
        <taxon>Bacteria</taxon>
        <taxon>Pseudomonadati</taxon>
        <taxon>Campylobacterota</taxon>
        <taxon>Epsilonproteobacteria</taxon>
        <taxon>Campylobacterales</taxon>
        <taxon>Helicobacteraceae</taxon>
        <taxon>Helicobacter</taxon>
    </lineage>
</organism>
<dbReference type="GO" id="GO:0034039">
    <property type="term" value="F:8-oxo-7,8-dihydroguanine DNA N-glycosylase activity"/>
    <property type="evidence" value="ECO:0007669"/>
    <property type="project" value="TreeGrafter"/>
</dbReference>
<dbReference type="GO" id="GO:0006284">
    <property type="term" value="P:base-excision repair"/>
    <property type="evidence" value="ECO:0007669"/>
    <property type="project" value="InterPro"/>
</dbReference>
<evidence type="ECO:0000259" key="15">
    <source>
        <dbReference type="SMART" id="SM00478"/>
    </source>
</evidence>
<accession>A0A3D8JBT1</accession>
<gene>
    <name evidence="16" type="ORF">CQA57_00280</name>
</gene>
<proteinExistence type="inferred from homology"/>
<dbReference type="Proteomes" id="UP000256695">
    <property type="component" value="Unassembled WGS sequence"/>
</dbReference>
<dbReference type="Pfam" id="PF10576">
    <property type="entry name" value="EndIII_4Fe-2S"/>
    <property type="match status" value="1"/>
</dbReference>
<dbReference type="InterPro" id="IPR011257">
    <property type="entry name" value="DNA_glycosylase"/>
</dbReference>
<keyword evidence="10" id="KW-0378">Hydrolase</keyword>
<dbReference type="AlphaFoldDB" id="A0A3D8JBT1"/>
<evidence type="ECO:0000313" key="17">
    <source>
        <dbReference type="Proteomes" id="UP000256695"/>
    </source>
</evidence>
<dbReference type="InterPro" id="IPR023170">
    <property type="entry name" value="HhH_base_excis_C"/>
</dbReference>
<dbReference type="GO" id="GO:0035485">
    <property type="term" value="F:adenine/guanine mispair binding"/>
    <property type="evidence" value="ECO:0007669"/>
    <property type="project" value="TreeGrafter"/>
</dbReference>
<dbReference type="Gene3D" id="1.10.1670.10">
    <property type="entry name" value="Helix-hairpin-Helix base-excision DNA repair enzymes (C-terminal)"/>
    <property type="match status" value="1"/>
</dbReference>
<dbReference type="Pfam" id="PF00730">
    <property type="entry name" value="HhH-GPD"/>
    <property type="match status" value="1"/>
</dbReference>
<dbReference type="GO" id="GO:0000701">
    <property type="term" value="F:purine-specific mismatch base pair DNA N-glycosylase activity"/>
    <property type="evidence" value="ECO:0007669"/>
    <property type="project" value="UniProtKB-EC"/>
</dbReference>
<dbReference type="InterPro" id="IPR004035">
    <property type="entry name" value="Endouclease-III_FeS-bd_BS"/>
</dbReference>
<dbReference type="SMART" id="SM00478">
    <property type="entry name" value="ENDO3c"/>
    <property type="match status" value="1"/>
</dbReference>
<dbReference type="OrthoDB" id="9802365at2"/>
<dbReference type="Pfam" id="PF00633">
    <property type="entry name" value="HHH"/>
    <property type="match status" value="1"/>
</dbReference>
<evidence type="ECO:0000256" key="1">
    <source>
        <dbReference type="ARBA" id="ARBA00000843"/>
    </source>
</evidence>
<dbReference type="PANTHER" id="PTHR42944">
    <property type="entry name" value="ADENINE DNA GLYCOSYLASE"/>
    <property type="match status" value="1"/>
</dbReference>
<comment type="cofactor">
    <cofactor evidence="2">
        <name>[4Fe-4S] cluster</name>
        <dbReference type="ChEBI" id="CHEBI:49883"/>
    </cofactor>
</comment>
<dbReference type="Gene3D" id="1.10.340.30">
    <property type="entry name" value="Hypothetical protein, domain 2"/>
    <property type="match status" value="1"/>
</dbReference>
<evidence type="ECO:0000256" key="11">
    <source>
        <dbReference type="ARBA" id="ARBA00023004"/>
    </source>
</evidence>
<evidence type="ECO:0000256" key="3">
    <source>
        <dbReference type="ARBA" id="ARBA00002933"/>
    </source>
</evidence>
<keyword evidence="9" id="KW-0227">DNA damage</keyword>
<dbReference type="EC" id="3.2.2.31" evidence="5"/>
<dbReference type="SUPFAM" id="SSF48150">
    <property type="entry name" value="DNA-glycosylase"/>
    <property type="match status" value="1"/>
</dbReference>
<evidence type="ECO:0000256" key="2">
    <source>
        <dbReference type="ARBA" id="ARBA00001966"/>
    </source>
</evidence>
<dbReference type="InterPro" id="IPR003265">
    <property type="entry name" value="HhH-GPD_domain"/>
</dbReference>
<dbReference type="GO" id="GO:0032357">
    <property type="term" value="F:oxidized purine DNA binding"/>
    <property type="evidence" value="ECO:0007669"/>
    <property type="project" value="TreeGrafter"/>
</dbReference>
<feature type="domain" description="HhH-GPD" evidence="15">
    <location>
        <begin position="41"/>
        <end position="183"/>
    </location>
</feature>
<dbReference type="GO" id="GO:0051539">
    <property type="term" value="F:4 iron, 4 sulfur cluster binding"/>
    <property type="evidence" value="ECO:0007669"/>
    <property type="project" value="UniProtKB-KW"/>
</dbReference>
<comment type="similarity">
    <text evidence="4">Belongs to the Nth/MutY family.</text>
</comment>
<comment type="catalytic activity">
    <reaction evidence="1">
        <text>Hydrolyzes free adenine bases from 7,8-dihydro-8-oxoguanine:adenine mismatched double-stranded DNA, leaving an apurinic site.</text>
        <dbReference type="EC" id="3.2.2.31"/>
    </reaction>
</comment>
<evidence type="ECO:0000313" key="16">
    <source>
        <dbReference type="EMBL" id="RDU74526.1"/>
    </source>
</evidence>
<dbReference type="CDD" id="cd00056">
    <property type="entry name" value="ENDO3c"/>
    <property type="match status" value="1"/>
</dbReference>
<dbReference type="InterPro" id="IPR000445">
    <property type="entry name" value="HhH_motif"/>
</dbReference>
<evidence type="ECO:0000256" key="5">
    <source>
        <dbReference type="ARBA" id="ARBA00012045"/>
    </source>
</evidence>
<keyword evidence="12" id="KW-0411">Iron-sulfur</keyword>
<comment type="function">
    <text evidence="3">Adenine glycosylase active on G-A mispairs. MutY also corrects error-prone DNA synthesis past GO lesions which are due to the oxidatively damaged form of guanine: 7,8-dihydro-8-oxoguanine (8-oxo-dGTP).</text>
</comment>
<evidence type="ECO:0000256" key="9">
    <source>
        <dbReference type="ARBA" id="ARBA00022763"/>
    </source>
</evidence>
<evidence type="ECO:0000256" key="10">
    <source>
        <dbReference type="ARBA" id="ARBA00022801"/>
    </source>
</evidence>
<dbReference type="EMBL" id="NXLX01000001">
    <property type="protein sequence ID" value="RDU74526.1"/>
    <property type="molecule type" value="Genomic_DNA"/>
</dbReference>
<dbReference type="InterPro" id="IPR044298">
    <property type="entry name" value="MIG/MutY"/>
</dbReference>
<comment type="caution">
    <text evidence="16">The sequence shown here is derived from an EMBL/GenBank/DDBJ whole genome shotgun (WGS) entry which is preliminary data.</text>
</comment>
<dbReference type="SMART" id="SM00525">
    <property type="entry name" value="FES"/>
    <property type="match status" value="1"/>
</dbReference>
<protein>
    <recommendedName>
        <fullName evidence="6">Adenine DNA glycosylase</fullName>
        <ecNumber evidence="5">3.2.2.31</ecNumber>
    </recommendedName>
</protein>
<dbReference type="PANTHER" id="PTHR42944:SF1">
    <property type="entry name" value="ADENINE DNA GLYCOSYLASE"/>
    <property type="match status" value="1"/>
</dbReference>
<keyword evidence="17" id="KW-1185">Reference proteome</keyword>
<evidence type="ECO:0000256" key="13">
    <source>
        <dbReference type="ARBA" id="ARBA00023204"/>
    </source>
</evidence>
<reference evidence="16 17" key="1">
    <citation type="submission" date="2018-04" db="EMBL/GenBank/DDBJ databases">
        <title>Novel Campyloabacter and Helicobacter Species and Strains.</title>
        <authorList>
            <person name="Mannion A.J."/>
            <person name="Shen Z."/>
            <person name="Fox J.G."/>
        </authorList>
    </citation>
    <scope>NUCLEOTIDE SEQUENCE [LARGE SCALE GENOMIC DNA]</scope>
    <source>
        <strain evidence="16 17">MIT 04-9362</strain>
    </source>
</reference>
<keyword evidence="11" id="KW-0408">Iron</keyword>
<keyword evidence="13" id="KW-0234">DNA repair</keyword>
<evidence type="ECO:0000256" key="12">
    <source>
        <dbReference type="ARBA" id="ARBA00023014"/>
    </source>
</evidence>
<keyword evidence="14" id="KW-0326">Glycosidase</keyword>
<name>A0A3D8JBT1_9HELI</name>
<evidence type="ECO:0000256" key="4">
    <source>
        <dbReference type="ARBA" id="ARBA00008343"/>
    </source>
</evidence>
<dbReference type="RefSeq" id="WP_115578235.1">
    <property type="nucleotide sequence ID" value="NZ_NXLX01000001.1"/>
</dbReference>
<dbReference type="GO" id="GO:0006298">
    <property type="term" value="P:mismatch repair"/>
    <property type="evidence" value="ECO:0007669"/>
    <property type="project" value="TreeGrafter"/>
</dbReference>
<keyword evidence="8" id="KW-0479">Metal-binding</keyword>
<keyword evidence="7" id="KW-0004">4Fe-4S</keyword>
<evidence type="ECO:0000256" key="6">
    <source>
        <dbReference type="ARBA" id="ARBA00022023"/>
    </source>
</evidence>
<dbReference type="PROSITE" id="PS00764">
    <property type="entry name" value="ENDONUCLEASE_III_1"/>
    <property type="match status" value="1"/>
</dbReference>
<sequence>MFEKQHKALLQWYDVCGRKHLPWRNLGFVNGSYGVYISEIMLQQTQVSSVLGYYERFLQRFPTLHSLSLASEDEVLVLWAGLGYYSRAKNLLKTAKILKEALPNTKEALLKLPGIGEYTAGAILCFGFGQSVAFFDTNIKRFLMRFFALQNPKEKQLQEFAQKFLNTKDSFNHNQALLDLGALVCIASNPRCNICPLYDFCQGKNEISKHTLKKQISYEQIQMHLGIFEQNGRVAMLRDEKWNHLFSFPEISPKDRQAFATLKHTRTKYKIQVLLYHLSAQPTDTQMIEKDSEKYPMSSLSLKVLKVLEKKSLENLSF</sequence>